<sequence length="272" mass="28909">MAHSSFTRRSHDVDGAIGIDATETSRPCTFTHGYILPDRLQNVFIVSIVTGPWQTNCYVIASGAPDSSSVQSALIIDPGAHADPKVHQVLDEQRLRPDGIICTHGHFDHVADAARLANEFAIPVWLHPGDRPMLTEPALGFGPGSEPLIEQVAGTTVLAAPDDLRPMTDGDQVTVAGIDFEVIHAPGHTPGCVVLRSWVGGEPLLFSGDVLFAGSIGRVDLPGGSMTQMKQSLRRLCGLIDAETGILPGHGQTTTMARELATNPYLSKEALA</sequence>
<dbReference type="AlphaFoldDB" id="A0A644ZXX4"/>
<dbReference type="SMART" id="SM00849">
    <property type="entry name" value="Lactamase_B"/>
    <property type="match status" value="1"/>
</dbReference>
<comment type="cofactor">
    <cofactor evidence="1">
        <name>Zn(2+)</name>
        <dbReference type="ChEBI" id="CHEBI:29105"/>
    </cofactor>
</comment>
<keyword evidence="2" id="KW-0479">Metal-binding</keyword>
<dbReference type="SUPFAM" id="SSF56281">
    <property type="entry name" value="Metallo-hydrolase/oxidoreductase"/>
    <property type="match status" value="1"/>
</dbReference>
<protein>
    <recommendedName>
        <fullName evidence="5">Metallo-beta-lactamase domain-containing protein</fullName>
    </recommendedName>
</protein>
<organism evidence="6">
    <name type="scientific">bioreactor metagenome</name>
    <dbReference type="NCBI Taxonomy" id="1076179"/>
    <lineage>
        <taxon>unclassified sequences</taxon>
        <taxon>metagenomes</taxon>
        <taxon>ecological metagenomes</taxon>
    </lineage>
</organism>
<evidence type="ECO:0000256" key="4">
    <source>
        <dbReference type="ARBA" id="ARBA00022833"/>
    </source>
</evidence>
<reference evidence="6" key="1">
    <citation type="submission" date="2019-08" db="EMBL/GenBank/DDBJ databases">
        <authorList>
            <person name="Kucharzyk K."/>
            <person name="Murdoch R.W."/>
            <person name="Higgins S."/>
            <person name="Loffler F."/>
        </authorList>
    </citation>
    <scope>NUCLEOTIDE SEQUENCE</scope>
</reference>
<keyword evidence="3" id="KW-0378">Hydrolase</keyword>
<dbReference type="GO" id="GO:0046872">
    <property type="term" value="F:metal ion binding"/>
    <property type="evidence" value="ECO:0007669"/>
    <property type="project" value="UniProtKB-KW"/>
</dbReference>
<dbReference type="InterPro" id="IPR036866">
    <property type="entry name" value="RibonucZ/Hydroxyglut_hydro"/>
</dbReference>
<dbReference type="InterPro" id="IPR051453">
    <property type="entry name" value="MBL_Glyoxalase_II"/>
</dbReference>
<dbReference type="PANTHER" id="PTHR46233:SF3">
    <property type="entry name" value="HYDROXYACYLGLUTATHIONE HYDROLASE GLOC"/>
    <property type="match status" value="1"/>
</dbReference>
<evidence type="ECO:0000313" key="6">
    <source>
        <dbReference type="EMBL" id="MPM45268.1"/>
    </source>
</evidence>
<evidence type="ECO:0000259" key="5">
    <source>
        <dbReference type="SMART" id="SM00849"/>
    </source>
</evidence>
<evidence type="ECO:0000256" key="3">
    <source>
        <dbReference type="ARBA" id="ARBA00022801"/>
    </source>
</evidence>
<feature type="domain" description="Metallo-beta-lactamase" evidence="5">
    <location>
        <begin position="54"/>
        <end position="250"/>
    </location>
</feature>
<dbReference type="PANTHER" id="PTHR46233">
    <property type="entry name" value="HYDROXYACYLGLUTATHIONE HYDROLASE GLOC"/>
    <property type="match status" value="1"/>
</dbReference>
<comment type="caution">
    <text evidence="6">The sequence shown here is derived from an EMBL/GenBank/DDBJ whole genome shotgun (WGS) entry which is preliminary data.</text>
</comment>
<name>A0A644ZXX4_9ZZZZ</name>
<accession>A0A644ZXX4</accession>
<dbReference type="Pfam" id="PF00753">
    <property type="entry name" value="Lactamase_B"/>
    <property type="match status" value="1"/>
</dbReference>
<dbReference type="Gene3D" id="3.60.15.10">
    <property type="entry name" value="Ribonuclease Z/Hydroxyacylglutathione hydrolase-like"/>
    <property type="match status" value="1"/>
</dbReference>
<evidence type="ECO:0000256" key="2">
    <source>
        <dbReference type="ARBA" id="ARBA00022723"/>
    </source>
</evidence>
<dbReference type="CDD" id="cd06262">
    <property type="entry name" value="metallo-hydrolase-like_MBL-fold"/>
    <property type="match status" value="1"/>
</dbReference>
<dbReference type="GO" id="GO:0016787">
    <property type="term" value="F:hydrolase activity"/>
    <property type="evidence" value="ECO:0007669"/>
    <property type="project" value="UniProtKB-KW"/>
</dbReference>
<dbReference type="InterPro" id="IPR001279">
    <property type="entry name" value="Metallo-B-lactamas"/>
</dbReference>
<evidence type="ECO:0000256" key="1">
    <source>
        <dbReference type="ARBA" id="ARBA00001947"/>
    </source>
</evidence>
<gene>
    <name evidence="6" type="ORF">SDC9_91954</name>
</gene>
<keyword evidence="4" id="KW-0862">Zinc</keyword>
<dbReference type="EMBL" id="VSSQ01010808">
    <property type="protein sequence ID" value="MPM45268.1"/>
    <property type="molecule type" value="Genomic_DNA"/>
</dbReference>
<proteinExistence type="predicted"/>